<name>A0ABY8BG42_9BURK</name>
<evidence type="ECO:0000313" key="1">
    <source>
        <dbReference type="EMBL" id="WEF34906.1"/>
    </source>
</evidence>
<dbReference type="EMBL" id="CP119083">
    <property type="protein sequence ID" value="WEF34906.1"/>
    <property type="molecule type" value="Genomic_DNA"/>
</dbReference>
<sequence length="58" mass="6703">MTEEEHRKSDLIRAARAFMQYVNARSICVHMPDSDDVLLAGDPDELPELLKRHQQDPL</sequence>
<organism evidence="1 2">
    <name type="scientific">Pseudoduganella chitinolytica</name>
    <dbReference type="NCBI Taxonomy" id="34070"/>
    <lineage>
        <taxon>Bacteria</taxon>
        <taxon>Pseudomonadati</taxon>
        <taxon>Pseudomonadota</taxon>
        <taxon>Betaproteobacteria</taxon>
        <taxon>Burkholderiales</taxon>
        <taxon>Oxalobacteraceae</taxon>
        <taxon>Telluria group</taxon>
        <taxon>Pseudoduganella</taxon>
    </lineage>
</organism>
<reference evidence="1 2" key="1">
    <citation type="submission" date="2023-02" db="EMBL/GenBank/DDBJ databases">
        <title>Gemone sequence of Telluria chitinolytica ACM 3522T.</title>
        <authorList>
            <person name="Frediansyah A."/>
            <person name="Miess H."/>
            <person name="Gross H."/>
        </authorList>
    </citation>
    <scope>NUCLEOTIDE SEQUENCE [LARGE SCALE GENOMIC DNA]</scope>
    <source>
        <strain evidence="1 2">ACM 3522</strain>
    </source>
</reference>
<accession>A0ABY8BG42</accession>
<proteinExistence type="predicted"/>
<gene>
    <name evidence="1" type="ORF">PX653_09140</name>
</gene>
<protein>
    <submittedName>
        <fullName evidence="1">Uncharacterized protein</fullName>
    </submittedName>
</protein>
<evidence type="ECO:0000313" key="2">
    <source>
        <dbReference type="Proteomes" id="UP001216510"/>
    </source>
</evidence>
<dbReference type="Proteomes" id="UP001216510">
    <property type="component" value="Chromosome"/>
</dbReference>
<keyword evidence="2" id="KW-1185">Reference proteome</keyword>
<dbReference type="RefSeq" id="WP_277417577.1">
    <property type="nucleotide sequence ID" value="NZ_CP119083.1"/>
</dbReference>